<evidence type="ECO:0000256" key="1">
    <source>
        <dbReference type="ARBA" id="ARBA00022553"/>
    </source>
</evidence>
<evidence type="ECO:0000313" key="4">
    <source>
        <dbReference type="EMBL" id="MBE6092957.1"/>
    </source>
</evidence>
<sequence length="264" mass="30634">MIEEKKKVEKRKNVVIVMCKYSVVVKGIERKLTEMGCKVSMVTQENEKIPKYDAEKEERMFILYLPNKIMEDMIQYNWMEGIYTSISKMSREIIVVGDQRDREDLAGSLFDMTSVKWLDRPLKMEELEILITGGHLPEGVHKSKKHILIVDDDPSYAKMVREWIKDHYQVSIVTAGIQAITFLAKNPVDMILLDYEMPVVDGAQVFQMLQQEPSTQNIPVIFLTGVGDKDQVERVLRLRPTGYILKSTTKEKLLDYLHTHVHNM</sequence>
<dbReference type="CDD" id="cd00156">
    <property type="entry name" value="REC"/>
    <property type="match status" value="1"/>
</dbReference>
<accession>A0A927WJB7</accession>
<dbReference type="InterPro" id="IPR050595">
    <property type="entry name" value="Bact_response_regulator"/>
</dbReference>
<name>A0A927WJB7_SELRU</name>
<dbReference type="PROSITE" id="PS50110">
    <property type="entry name" value="RESPONSE_REGULATORY"/>
    <property type="match status" value="1"/>
</dbReference>
<feature type="domain" description="Response regulatory" evidence="3">
    <location>
        <begin position="146"/>
        <end position="261"/>
    </location>
</feature>
<comment type="caution">
    <text evidence="4">The sequence shown here is derived from an EMBL/GenBank/DDBJ whole genome shotgun (WGS) entry which is preliminary data.</text>
</comment>
<keyword evidence="1 2" id="KW-0597">Phosphoprotein</keyword>
<dbReference type="InterPro" id="IPR001789">
    <property type="entry name" value="Sig_transdc_resp-reg_receiver"/>
</dbReference>
<evidence type="ECO:0000259" key="3">
    <source>
        <dbReference type="PROSITE" id="PS50110"/>
    </source>
</evidence>
<dbReference type="SUPFAM" id="SSF52172">
    <property type="entry name" value="CheY-like"/>
    <property type="match status" value="1"/>
</dbReference>
<dbReference type="InterPro" id="IPR011006">
    <property type="entry name" value="CheY-like_superfamily"/>
</dbReference>
<evidence type="ECO:0000313" key="5">
    <source>
        <dbReference type="Proteomes" id="UP000761380"/>
    </source>
</evidence>
<dbReference type="GO" id="GO:0000160">
    <property type="term" value="P:phosphorelay signal transduction system"/>
    <property type="evidence" value="ECO:0007669"/>
    <property type="project" value="InterPro"/>
</dbReference>
<dbReference type="PANTHER" id="PTHR44591:SF3">
    <property type="entry name" value="RESPONSE REGULATORY DOMAIN-CONTAINING PROTEIN"/>
    <property type="match status" value="1"/>
</dbReference>
<dbReference type="AlphaFoldDB" id="A0A927WJB7"/>
<dbReference type="EMBL" id="SVBY01000047">
    <property type="protein sequence ID" value="MBE6092957.1"/>
    <property type="molecule type" value="Genomic_DNA"/>
</dbReference>
<evidence type="ECO:0000256" key="2">
    <source>
        <dbReference type="PROSITE-ProRule" id="PRU00169"/>
    </source>
</evidence>
<proteinExistence type="predicted"/>
<dbReference type="Gene3D" id="3.40.50.2300">
    <property type="match status" value="1"/>
</dbReference>
<dbReference type="Proteomes" id="UP000761380">
    <property type="component" value="Unassembled WGS sequence"/>
</dbReference>
<gene>
    <name evidence="4" type="ORF">E7201_07320</name>
</gene>
<dbReference type="PANTHER" id="PTHR44591">
    <property type="entry name" value="STRESS RESPONSE REGULATOR PROTEIN 1"/>
    <property type="match status" value="1"/>
</dbReference>
<dbReference type="Pfam" id="PF00072">
    <property type="entry name" value="Response_reg"/>
    <property type="match status" value="1"/>
</dbReference>
<feature type="modified residue" description="4-aspartylphosphate" evidence="2">
    <location>
        <position position="194"/>
    </location>
</feature>
<reference evidence="4" key="1">
    <citation type="submission" date="2019-04" db="EMBL/GenBank/DDBJ databases">
        <title>Evolution of Biomass-Degrading Anaerobic Consortia Revealed by Metagenomics.</title>
        <authorList>
            <person name="Peng X."/>
        </authorList>
    </citation>
    <scope>NUCLEOTIDE SEQUENCE</scope>
    <source>
        <strain evidence="4">SIG240</strain>
    </source>
</reference>
<dbReference type="SMART" id="SM00448">
    <property type="entry name" value="REC"/>
    <property type="match status" value="1"/>
</dbReference>
<organism evidence="4 5">
    <name type="scientific">Selenomonas ruminantium</name>
    <dbReference type="NCBI Taxonomy" id="971"/>
    <lineage>
        <taxon>Bacteria</taxon>
        <taxon>Bacillati</taxon>
        <taxon>Bacillota</taxon>
        <taxon>Negativicutes</taxon>
        <taxon>Selenomonadales</taxon>
        <taxon>Selenomonadaceae</taxon>
        <taxon>Selenomonas</taxon>
    </lineage>
</organism>
<protein>
    <submittedName>
        <fullName evidence="4">Response regulator</fullName>
    </submittedName>
</protein>